<name>A0ABD2YPZ5_9GENT</name>
<comment type="caution">
    <text evidence="1">The sequence shown here is derived from an EMBL/GenBank/DDBJ whole genome shotgun (WGS) entry which is preliminary data.</text>
</comment>
<protein>
    <submittedName>
        <fullName evidence="1">Uncharacterized protein</fullName>
    </submittedName>
</protein>
<evidence type="ECO:0000313" key="1">
    <source>
        <dbReference type="EMBL" id="KAL3508327.1"/>
    </source>
</evidence>
<sequence>MDSLPVCEEECIAAWSLIEVVFHVAVRETNYNVTSGISCGTYGTLGWTASTLTENDGNKFVSFASMLFARIAD</sequence>
<proteinExistence type="predicted"/>
<organism evidence="1 2">
    <name type="scientific">Cinchona calisaya</name>
    <dbReference type="NCBI Taxonomy" id="153742"/>
    <lineage>
        <taxon>Eukaryota</taxon>
        <taxon>Viridiplantae</taxon>
        <taxon>Streptophyta</taxon>
        <taxon>Embryophyta</taxon>
        <taxon>Tracheophyta</taxon>
        <taxon>Spermatophyta</taxon>
        <taxon>Magnoliopsida</taxon>
        <taxon>eudicotyledons</taxon>
        <taxon>Gunneridae</taxon>
        <taxon>Pentapetalae</taxon>
        <taxon>asterids</taxon>
        <taxon>lamiids</taxon>
        <taxon>Gentianales</taxon>
        <taxon>Rubiaceae</taxon>
        <taxon>Cinchonoideae</taxon>
        <taxon>Cinchoneae</taxon>
        <taxon>Cinchona</taxon>
    </lineage>
</organism>
<dbReference type="AlphaFoldDB" id="A0ABD2YPZ5"/>
<dbReference type="EMBL" id="JBJUIK010000012">
    <property type="protein sequence ID" value="KAL3508327.1"/>
    <property type="molecule type" value="Genomic_DNA"/>
</dbReference>
<reference evidence="1 2" key="1">
    <citation type="submission" date="2024-11" db="EMBL/GenBank/DDBJ databases">
        <title>A near-complete genome assembly of Cinchona calisaya.</title>
        <authorList>
            <person name="Lian D.C."/>
            <person name="Zhao X.W."/>
            <person name="Wei L."/>
        </authorList>
    </citation>
    <scope>NUCLEOTIDE SEQUENCE [LARGE SCALE GENOMIC DNA]</scope>
    <source>
        <tissue evidence="1">Nenye</tissue>
    </source>
</reference>
<gene>
    <name evidence="1" type="ORF">ACH5RR_027728</name>
</gene>
<dbReference type="Proteomes" id="UP001630127">
    <property type="component" value="Unassembled WGS sequence"/>
</dbReference>
<evidence type="ECO:0000313" key="2">
    <source>
        <dbReference type="Proteomes" id="UP001630127"/>
    </source>
</evidence>
<keyword evidence="2" id="KW-1185">Reference proteome</keyword>
<accession>A0ABD2YPZ5</accession>